<gene>
    <name evidence="13" type="ORF">SNE40_022669</name>
</gene>
<keyword evidence="7" id="KW-0732">Signal</keyword>
<evidence type="ECO:0000256" key="1">
    <source>
        <dbReference type="ARBA" id="ARBA00004437"/>
    </source>
</evidence>
<keyword evidence="8" id="KW-0677">Repeat</keyword>
<dbReference type="Proteomes" id="UP001347796">
    <property type="component" value="Unassembled WGS sequence"/>
</dbReference>
<evidence type="ECO:0000256" key="6">
    <source>
        <dbReference type="ARBA" id="ARBA00022674"/>
    </source>
</evidence>
<dbReference type="InterPro" id="IPR039861">
    <property type="entry name" value="IMPG"/>
</dbReference>
<dbReference type="InterPro" id="IPR036364">
    <property type="entry name" value="SEA_dom_sf"/>
</dbReference>
<keyword evidence="4" id="KW-0964">Secreted</keyword>
<evidence type="ECO:0000256" key="10">
    <source>
        <dbReference type="ARBA" id="ARBA00023273"/>
    </source>
</evidence>
<dbReference type="GO" id="GO:0007601">
    <property type="term" value="P:visual perception"/>
    <property type="evidence" value="ECO:0007669"/>
    <property type="project" value="InterPro"/>
</dbReference>
<dbReference type="SMART" id="SM00200">
    <property type="entry name" value="SEA"/>
    <property type="match status" value="1"/>
</dbReference>
<evidence type="ECO:0000256" key="11">
    <source>
        <dbReference type="SAM" id="Phobius"/>
    </source>
</evidence>
<dbReference type="InterPro" id="IPR000082">
    <property type="entry name" value="SEA_dom"/>
</dbReference>
<feature type="transmembrane region" description="Helical" evidence="11">
    <location>
        <begin position="217"/>
        <end position="240"/>
    </location>
</feature>
<dbReference type="GO" id="GO:0008201">
    <property type="term" value="F:heparin binding"/>
    <property type="evidence" value="ECO:0007669"/>
    <property type="project" value="UniProtKB-KW"/>
</dbReference>
<evidence type="ECO:0000256" key="7">
    <source>
        <dbReference type="ARBA" id="ARBA00022729"/>
    </source>
</evidence>
<dbReference type="PROSITE" id="PS50024">
    <property type="entry name" value="SEA"/>
    <property type="match status" value="1"/>
</dbReference>
<evidence type="ECO:0000259" key="12">
    <source>
        <dbReference type="PROSITE" id="PS50024"/>
    </source>
</evidence>
<dbReference type="AlphaFoldDB" id="A0AAN8FWU0"/>
<evidence type="ECO:0000256" key="9">
    <source>
        <dbReference type="ARBA" id="ARBA00023180"/>
    </source>
</evidence>
<protein>
    <recommendedName>
        <fullName evidence="12">SEA domain-containing protein</fullName>
    </recommendedName>
</protein>
<evidence type="ECO:0000256" key="5">
    <source>
        <dbReference type="ARBA" id="ARBA00022530"/>
    </source>
</evidence>
<feature type="domain" description="SEA" evidence="12">
    <location>
        <begin position="21"/>
        <end position="135"/>
    </location>
</feature>
<dbReference type="Pfam" id="PF01390">
    <property type="entry name" value="SEA"/>
    <property type="match status" value="1"/>
</dbReference>
<evidence type="ECO:0000256" key="8">
    <source>
        <dbReference type="ARBA" id="ARBA00022737"/>
    </source>
</evidence>
<name>A0AAN8FWU0_PATCE</name>
<dbReference type="SUPFAM" id="SSF82671">
    <property type="entry name" value="SEA domain"/>
    <property type="match status" value="1"/>
</dbReference>
<evidence type="ECO:0000256" key="4">
    <source>
        <dbReference type="ARBA" id="ARBA00022525"/>
    </source>
</evidence>
<evidence type="ECO:0000313" key="14">
    <source>
        <dbReference type="Proteomes" id="UP001347796"/>
    </source>
</evidence>
<keyword evidence="6" id="KW-0358">Heparin-binding</keyword>
<evidence type="ECO:0000256" key="3">
    <source>
        <dbReference type="ARBA" id="ARBA00004593"/>
    </source>
</evidence>
<evidence type="ECO:0000256" key="2">
    <source>
        <dbReference type="ARBA" id="ARBA00004504"/>
    </source>
</evidence>
<keyword evidence="11" id="KW-1133">Transmembrane helix</keyword>
<keyword evidence="11" id="KW-0812">Transmembrane</keyword>
<keyword evidence="9" id="KW-0325">Glycoprotein</keyword>
<sequence>MQKRGALNLISSDVFKIYILDVTKLEIELSVRCKEIFKPELNNESTALYKTYEAKFTEGLSEAFNGTPGFQKIEVKRFKKGSIICDYNAVFNLLETNENTIKEINITVVERINNNALLGPVDKDYTKQSIENFIRSGDVRRFVNPCIGACPTGKTCSRTSKALYCKDSCGGFNCGAFGQCVLYIGQPKCRCDETSDVVYSGEKCDEEIEKLLLPTNYIIIISCSIFGIIIIITIIIVIVIKKRKHPQKKNDDNAYNSTQFINSAEMKNEIGEYSEYRRPWHERGNNNEYISDGRMRYDVVDERTRPIELERLSSNHNHRNGFSVDRTSYISNHFPSERNEMDIYQPRNISVPVSRSSGYYGDMGDRPNRHSFYDDIDTETVFVIRRPKITA</sequence>
<dbReference type="PANTHER" id="PTHR12199">
    <property type="entry name" value="INTERPHOTORECEPTOR MATRIX PROTEOGLYCAN"/>
    <property type="match status" value="1"/>
</dbReference>
<comment type="subcellular location">
    <subcellularLocation>
        <location evidence="2">Cell projection</location>
        <location evidence="2">Cilium</location>
        <location evidence="2">Photoreceptor outer segment</location>
    </subcellularLocation>
    <subcellularLocation>
        <location evidence="1">Photoreceptor inner segment</location>
    </subcellularLocation>
    <subcellularLocation>
        <location evidence="3">Secreted</location>
        <location evidence="3">Extracellular space</location>
        <location evidence="3">Extracellular matrix</location>
        <location evidence="3">Interphotoreceptor matrix</location>
    </subcellularLocation>
</comment>
<organism evidence="13 14">
    <name type="scientific">Patella caerulea</name>
    <name type="common">Rayed Mediterranean limpet</name>
    <dbReference type="NCBI Taxonomy" id="87958"/>
    <lineage>
        <taxon>Eukaryota</taxon>
        <taxon>Metazoa</taxon>
        <taxon>Spiralia</taxon>
        <taxon>Lophotrochozoa</taxon>
        <taxon>Mollusca</taxon>
        <taxon>Gastropoda</taxon>
        <taxon>Patellogastropoda</taxon>
        <taxon>Patelloidea</taxon>
        <taxon>Patellidae</taxon>
        <taxon>Patella</taxon>
    </lineage>
</organism>
<keyword evidence="11" id="KW-0472">Membrane</keyword>
<keyword evidence="5" id="KW-0272">Extracellular matrix</keyword>
<comment type="caution">
    <text evidence="13">The sequence shown here is derived from an EMBL/GenBank/DDBJ whole genome shotgun (WGS) entry which is preliminary data.</text>
</comment>
<keyword evidence="10" id="KW-0966">Cell projection</keyword>
<reference evidence="13 14" key="1">
    <citation type="submission" date="2024-01" db="EMBL/GenBank/DDBJ databases">
        <title>The genome of the rayed Mediterranean limpet Patella caerulea (Linnaeus, 1758).</title>
        <authorList>
            <person name="Anh-Thu Weber A."/>
            <person name="Halstead-Nussloch G."/>
        </authorList>
    </citation>
    <scope>NUCLEOTIDE SEQUENCE [LARGE SCALE GENOMIC DNA]</scope>
    <source>
        <strain evidence="13">AATW-2023a</strain>
        <tissue evidence="13">Whole specimen</tissue>
    </source>
</reference>
<proteinExistence type="predicted"/>
<accession>A0AAN8FWU0</accession>
<dbReference type="GO" id="GO:0001917">
    <property type="term" value="C:photoreceptor inner segment"/>
    <property type="evidence" value="ECO:0007669"/>
    <property type="project" value="UniProtKB-SubCell"/>
</dbReference>
<dbReference type="GO" id="GO:0001750">
    <property type="term" value="C:photoreceptor outer segment"/>
    <property type="evidence" value="ECO:0007669"/>
    <property type="project" value="UniProtKB-SubCell"/>
</dbReference>
<dbReference type="PANTHER" id="PTHR12199:SF5">
    <property type="entry name" value="MUCIN-2-LIKE ISOFORM X1"/>
    <property type="match status" value="1"/>
</dbReference>
<dbReference type="GO" id="GO:0033165">
    <property type="term" value="C:interphotoreceptor matrix"/>
    <property type="evidence" value="ECO:0007669"/>
    <property type="project" value="UniProtKB-SubCell"/>
</dbReference>
<dbReference type="EMBL" id="JAZGQO010000021">
    <property type="protein sequence ID" value="KAK6165832.1"/>
    <property type="molecule type" value="Genomic_DNA"/>
</dbReference>
<keyword evidence="14" id="KW-1185">Reference proteome</keyword>
<evidence type="ECO:0000313" key="13">
    <source>
        <dbReference type="EMBL" id="KAK6165832.1"/>
    </source>
</evidence>